<keyword evidence="4" id="KW-1185">Reference proteome</keyword>
<dbReference type="SFLD" id="SFLDS00019">
    <property type="entry name" value="Glutathione_Transferase_(cytos"/>
    <property type="match status" value="1"/>
</dbReference>
<dbReference type="Pfam" id="PF14497">
    <property type="entry name" value="GST_C_3"/>
    <property type="match status" value="1"/>
</dbReference>
<dbReference type="SUPFAM" id="SSF47616">
    <property type="entry name" value="GST C-terminal domain-like"/>
    <property type="match status" value="1"/>
</dbReference>
<dbReference type="CDD" id="cd03057">
    <property type="entry name" value="GST_N_Beta"/>
    <property type="match status" value="1"/>
</dbReference>
<dbReference type="InterPro" id="IPR036282">
    <property type="entry name" value="Glutathione-S-Trfase_C_sf"/>
</dbReference>
<dbReference type="PANTHER" id="PTHR44051">
    <property type="entry name" value="GLUTATHIONE S-TRANSFERASE-RELATED"/>
    <property type="match status" value="1"/>
</dbReference>
<dbReference type="CDD" id="cd03188">
    <property type="entry name" value="GST_C_Beta"/>
    <property type="match status" value="1"/>
</dbReference>
<dbReference type="InterPro" id="IPR040079">
    <property type="entry name" value="Glutathione_S-Trfase"/>
</dbReference>
<dbReference type="SFLD" id="SFLDG00358">
    <property type="entry name" value="Main_(cytGST)"/>
    <property type="match status" value="1"/>
</dbReference>
<comment type="caution">
    <text evidence="3">The sequence shown here is derived from an EMBL/GenBank/DDBJ whole genome shotgun (WGS) entry which is preliminary data.</text>
</comment>
<dbReference type="Pfam" id="PF13409">
    <property type="entry name" value="GST_N_2"/>
    <property type="match status" value="1"/>
</dbReference>
<name>A0ABU5E7L7_9PROT</name>
<dbReference type="Gene3D" id="1.20.1050.10">
    <property type="match status" value="1"/>
</dbReference>
<dbReference type="PROSITE" id="PS50404">
    <property type="entry name" value="GST_NTER"/>
    <property type="match status" value="1"/>
</dbReference>
<evidence type="ECO:0000313" key="4">
    <source>
        <dbReference type="Proteomes" id="UP001279642"/>
    </source>
</evidence>
<accession>A0ABU5E7L7</accession>
<dbReference type="Gene3D" id="3.40.30.10">
    <property type="entry name" value="Glutaredoxin"/>
    <property type="match status" value="1"/>
</dbReference>
<feature type="domain" description="GST C-terminal" evidence="2">
    <location>
        <begin position="87"/>
        <end position="206"/>
    </location>
</feature>
<sequence length="206" mass="22723">MYTLYYSPGAASMAPQAVLEEIAVPFKLQKIDTANGEHQQPAYLALNPAGKIPALTLPDGTTMAECAGICIFLADRHPEAGLAPAPTDRARPAYLQWIMHLTNTLQPADLRFYYSERYTAETEGAAGIKARAVAEIAEIWSRVDKHLEKNGPYLLGERFSAADIFCFMLSTWQDSCPDLNTRFPHVKKLADLVGARPAVQRMLKAN</sequence>
<dbReference type="InterPro" id="IPR004046">
    <property type="entry name" value="GST_C"/>
</dbReference>
<feature type="domain" description="GST N-terminal" evidence="1">
    <location>
        <begin position="1"/>
        <end position="81"/>
    </location>
</feature>
<dbReference type="PANTHER" id="PTHR44051:SF8">
    <property type="entry name" value="GLUTATHIONE S-TRANSFERASE GSTA"/>
    <property type="match status" value="1"/>
</dbReference>
<reference evidence="3 4" key="1">
    <citation type="journal article" date="2016" name="Antonie Van Leeuwenhoek">
        <title>Dongia soli sp. nov., isolated from soil from Dokdo, Korea.</title>
        <authorList>
            <person name="Kim D.U."/>
            <person name="Lee H."/>
            <person name="Kim H."/>
            <person name="Kim S.G."/>
            <person name="Ka J.O."/>
        </authorList>
    </citation>
    <scope>NUCLEOTIDE SEQUENCE [LARGE SCALE GENOMIC DNA]</scope>
    <source>
        <strain evidence="3 4">D78</strain>
    </source>
</reference>
<dbReference type="SFLD" id="SFLDG01150">
    <property type="entry name" value="Main.1:_Beta-like"/>
    <property type="match status" value="1"/>
</dbReference>
<dbReference type="InterPro" id="IPR036249">
    <property type="entry name" value="Thioredoxin-like_sf"/>
</dbReference>
<dbReference type="PROSITE" id="PS50405">
    <property type="entry name" value="GST_CTER"/>
    <property type="match status" value="1"/>
</dbReference>
<gene>
    <name evidence="3" type="ORF">SMD27_04855</name>
</gene>
<dbReference type="InterPro" id="IPR010987">
    <property type="entry name" value="Glutathione-S-Trfase_C-like"/>
</dbReference>
<proteinExistence type="predicted"/>
<evidence type="ECO:0000313" key="3">
    <source>
        <dbReference type="EMBL" id="MDY0882161.1"/>
    </source>
</evidence>
<dbReference type="RefSeq" id="WP_320507191.1">
    <property type="nucleotide sequence ID" value="NZ_JAXCLW010000001.1"/>
</dbReference>
<dbReference type="Proteomes" id="UP001279642">
    <property type="component" value="Unassembled WGS sequence"/>
</dbReference>
<organism evidence="3 4">
    <name type="scientific">Dongia soli</name>
    <dbReference type="NCBI Taxonomy" id="600628"/>
    <lineage>
        <taxon>Bacteria</taxon>
        <taxon>Pseudomonadati</taxon>
        <taxon>Pseudomonadota</taxon>
        <taxon>Alphaproteobacteria</taxon>
        <taxon>Rhodospirillales</taxon>
        <taxon>Dongiaceae</taxon>
        <taxon>Dongia</taxon>
    </lineage>
</organism>
<evidence type="ECO:0000259" key="1">
    <source>
        <dbReference type="PROSITE" id="PS50404"/>
    </source>
</evidence>
<dbReference type="InterPro" id="IPR004045">
    <property type="entry name" value="Glutathione_S-Trfase_N"/>
</dbReference>
<dbReference type="SUPFAM" id="SSF52833">
    <property type="entry name" value="Thioredoxin-like"/>
    <property type="match status" value="1"/>
</dbReference>
<evidence type="ECO:0000259" key="2">
    <source>
        <dbReference type="PROSITE" id="PS50405"/>
    </source>
</evidence>
<protein>
    <submittedName>
        <fullName evidence="3">Glutathione S-transferase family protein</fullName>
    </submittedName>
</protein>
<dbReference type="EMBL" id="JAXCLW010000001">
    <property type="protein sequence ID" value="MDY0882161.1"/>
    <property type="molecule type" value="Genomic_DNA"/>
</dbReference>